<feature type="transmembrane region" description="Helical" evidence="2">
    <location>
        <begin position="42"/>
        <end position="64"/>
    </location>
</feature>
<name>A0A6G6Y3B2_9SPHN</name>
<evidence type="ECO:0000313" key="4">
    <source>
        <dbReference type="Proteomes" id="UP000501568"/>
    </source>
</evidence>
<evidence type="ECO:0000256" key="1">
    <source>
        <dbReference type="SAM" id="MobiDB-lite"/>
    </source>
</evidence>
<keyword evidence="2" id="KW-0812">Transmembrane</keyword>
<evidence type="ECO:0000256" key="2">
    <source>
        <dbReference type="SAM" id="Phobius"/>
    </source>
</evidence>
<keyword evidence="2" id="KW-0472">Membrane</keyword>
<proteinExistence type="predicted"/>
<dbReference type="AlphaFoldDB" id="A0A6G6Y3B2"/>
<feature type="transmembrane region" description="Helical" evidence="2">
    <location>
        <begin position="7"/>
        <end position="30"/>
    </location>
</feature>
<feature type="region of interest" description="Disordered" evidence="1">
    <location>
        <begin position="75"/>
        <end position="105"/>
    </location>
</feature>
<keyword evidence="4" id="KW-1185">Reference proteome</keyword>
<dbReference type="EMBL" id="CP049109">
    <property type="protein sequence ID" value="QIG79208.1"/>
    <property type="molecule type" value="Genomic_DNA"/>
</dbReference>
<reference evidence="3 4" key="1">
    <citation type="submission" date="2020-02" db="EMBL/GenBank/DDBJ databases">
        <authorList>
            <person name="Zheng R.K."/>
            <person name="Sun C.M."/>
        </authorList>
    </citation>
    <scope>NUCLEOTIDE SEQUENCE [LARGE SCALE GENOMIC DNA]</scope>
    <source>
        <strain evidence="4">zrk23</strain>
    </source>
</reference>
<dbReference type="KEGG" id="spzr:G5C33_04985"/>
<protein>
    <submittedName>
        <fullName evidence="3">Uncharacterized protein</fullName>
    </submittedName>
</protein>
<keyword evidence="2" id="KW-1133">Transmembrane helix</keyword>
<dbReference type="RefSeq" id="WP_165326209.1">
    <property type="nucleotide sequence ID" value="NZ_CP049109.1"/>
</dbReference>
<gene>
    <name evidence="3" type="ORF">G5C33_04985</name>
</gene>
<organism evidence="3 4">
    <name type="scientific">Stakelama tenebrarum</name>
    <dbReference type="NCBI Taxonomy" id="2711215"/>
    <lineage>
        <taxon>Bacteria</taxon>
        <taxon>Pseudomonadati</taxon>
        <taxon>Pseudomonadota</taxon>
        <taxon>Alphaproteobacteria</taxon>
        <taxon>Sphingomonadales</taxon>
        <taxon>Sphingomonadaceae</taxon>
        <taxon>Stakelama</taxon>
    </lineage>
</organism>
<dbReference type="Proteomes" id="UP000501568">
    <property type="component" value="Chromosome"/>
</dbReference>
<sequence>MHNPLLRFYLIQALEFTGYFILTAALAVLAGRLWLDAPSSDFAMVLALCLLVGGFAGVRARSMFHSFRRTRNRMRHAERPLGVQGPPSRLARQRHLHWRQRTERS</sequence>
<evidence type="ECO:0000313" key="3">
    <source>
        <dbReference type="EMBL" id="QIG79208.1"/>
    </source>
</evidence>
<accession>A0A6G6Y3B2</accession>